<dbReference type="GO" id="GO:0008482">
    <property type="term" value="F:sulfite oxidase activity"/>
    <property type="evidence" value="ECO:0007669"/>
    <property type="project" value="UniProtKB-EC"/>
</dbReference>
<dbReference type="FunFam" id="2.60.40.650:FF:000002">
    <property type="entry name" value="sulfite oxidase"/>
    <property type="match status" value="1"/>
</dbReference>
<keyword evidence="11" id="KW-0408">Iron</keyword>
<comment type="subcellular location">
    <subcellularLocation>
        <location evidence="3">Mitochondrion intermembrane space</location>
    </subcellularLocation>
</comment>
<organism evidence="15 16">
    <name type="scientific">Elysia crispata</name>
    <name type="common">lettuce slug</name>
    <dbReference type="NCBI Taxonomy" id="231223"/>
    <lineage>
        <taxon>Eukaryota</taxon>
        <taxon>Metazoa</taxon>
        <taxon>Spiralia</taxon>
        <taxon>Lophotrochozoa</taxon>
        <taxon>Mollusca</taxon>
        <taxon>Gastropoda</taxon>
        <taxon>Heterobranchia</taxon>
        <taxon>Euthyneura</taxon>
        <taxon>Panpulmonata</taxon>
        <taxon>Sacoglossa</taxon>
        <taxon>Placobranchoidea</taxon>
        <taxon>Plakobranchidae</taxon>
        <taxon>Elysia</taxon>
    </lineage>
</organism>
<proteinExistence type="predicted"/>
<keyword evidence="10" id="KW-0560">Oxidoreductase</keyword>
<gene>
    <name evidence="15" type="ORF">RRG08_008688</name>
</gene>
<dbReference type="InterPro" id="IPR000572">
    <property type="entry name" value="OxRdtase_Mopterin-bd_dom"/>
</dbReference>
<evidence type="ECO:0000256" key="5">
    <source>
        <dbReference type="ARBA" id="ARBA00004971"/>
    </source>
</evidence>
<name>A0AAE0ZV05_9GAST</name>
<comment type="cofactor">
    <cofactor evidence="1">
        <name>Mo-molybdopterin</name>
        <dbReference type="ChEBI" id="CHEBI:71302"/>
    </cofactor>
</comment>
<reference evidence="15" key="1">
    <citation type="journal article" date="2023" name="G3 (Bethesda)">
        <title>A reference genome for the long-term kleptoplast-retaining sea slug Elysia crispata morphotype clarki.</title>
        <authorList>
            <person name="Eastman K.E."/>
            <person name="Pendleton A.L."/>
            <person name="Shaikh M.A."/>
            <person name="Suttiyut T."/>
            <person name="Ogas R."/>
            <person name="Tomko P."/>
            <person name="Gavelis G."/>
            <person name="Widhalm J.R."/>
            <person name="Wisecaver J.H."/>
        </authorList>
    </citation>
    <scope>NUCLEOTIDE SEQUENCE</scope>
    <source>
        <strain evidence="15">ECLA1</strain>
    </source>
</reference>
<dbReference type="PRINTS" id="PR00407">
    <property type="entry name" value="EUMOPTERIN"/>
</dbReference>
<dbReference type="InterPro" id="IPR014756">
    <property type="entry name" value="Ig_E-set"/>
</dbReference>
<evidence type="ECO:0000256" key="11">
    <source>
        <dbReference type="ARBA" id="ARBA00023004"/>
    </source>
</evidence>
<dbReference type="FunFam" id="3.10.120.10:FF:000007">
    <property type="entry name" value="Sulfite oxidase, mitochondrial"/>
    <property type="match status" value="1"/>
</dbReference>
<dbReference type="FunFam" id="3.90.420.10:FF:000002">
    <property type="entry name" value="sulfite oxidase, mitochondrial"/>
    <property type="match status" value="1"/>
</dbReference>
<dbReference type="SUPFAM" id="SSF81296">
    <property type="entry name" value="E set domains"/>
    <property type="match status" value="1"/>
</dbReference>
<dbReference type="Gene3D" id="2.60.40.650">
    <property type="match status" value="1"/>
</dbReference>
<comment type="cofactor">
    <cofactor evidence="2">
        <name>heme b</name>
        <dbReference type="ChEBI" id="CHEBI:60344"/>
    </cofactor>
</comment>
<dbReference type="SUPFAM" id="SSF55856">
    <property type="entry name" value="Cytochrome b5-like heme/steroid binding domain"/>
    <property type="match status" value="1"/>
</dbReference>
<dbReference type="GO" id="GO:0043546">
    <property type="term" value="F:molybdopterin cofactor binding"/>
    <property type="evidence" value="ECO:0007669"/>
    <property type="project" value="TreeGrafter"/>
</dbReference>
<dbReference type="CDD" id="cd02111">
    <property type="entry name" value="eukary_SO_Moco"/>
    <property type="match status" value="1"/>
</dbReference>
<dbReference type="InterPro" id="IPR008335">
    <property type="entry name" value="Mopterin_OxRdtase_euk"/>
</dbReference>
<comment type="pathway">
    <text evidence="4">Sulfur metabolism.</text>
</comment>
<keyword evidence="16" id="KW-1185">Reference proteome</keyword>
<evidence type="ECO:0000256" key="12">
    <source>
        <dbReference type="ARBA" id="ARBA00023128"/>
    </source>
</evidence>
<evidence type="ECO:0000256" key="13">
    <source>
        <dbReference type="ARBA" id="ARBA00070338"/>
    </source>
</evidence>
<evidence type="ECO:0000259" key="14">
    <source>
        <dbReference type="PROSITE" id="PS50255"/>
    </source>
</evidence>
<keyword evidence="7" id="KW-0500">Molybdenum</keyword>
<dbReference type="InterPro" id="IPR036374">
    <property type="entry name" value="OxRdtase_Mopterin-bd_sf"/>
</dbReference>
<dbReference type="SUPFAM" id="SSF56524">
    <property type="entry name" value="Oxidoreductase molybdopterin-binding domain"/>
    <property type="match status" value="1"/>
</dbReference>
<keyword evidence="8" id="KW-0349">Heme</keyword>
<evidence type="ECO:0000313" key="15">
    <source>
        <dbReference type="EMBL" id="KAK3776198.1"/>
    </source>
</evidence>
<accession>A0AAE0ZV05</accession>
<dbReference type="PANTHER" id="PTHR19372:SF7">
    <property type="entry name" value="SULFITE OXIDASE, MITOCHONDRIAL"/>
    <property type="match status" value="1"/>
</dbReference>
<dbReference type="InterPro" id="IPR001199">
    <property type="entry name" value="Cyt_B5-like_heme/steroid-bd"/>
</dbReference>
<evidence type="ECO:0000256" key="9">
    <source>
        <dbReference type="ARBA" id="ARBA00022723"/>
    </source>
</evidence>
<dbReference type="EMBL" id="JAWDGP010003240">
    <property type="protein sequence ID" value="KAK3776198.1"/>
    <property type="molecule type" value="Genomic_DNA"/>
</dbReference>
<evidence type="ECO:0000256" key="2">
    <source>
        <dbReference type="ARBA" id="ARBA00001970"/>
    </source>
</evidence>
<evidence type="ECO:0000256" key="4">
    <source>
        <dbReference type="ARBA" id="ARBA00004678"/>
    </source>
</evidence>
<keyword evidence="9" id="KW-0479">Metal-binding</keyword>
<dbReference type="SMART" id="SM01117">
    <property type="entry name" value="Cyt-b5"/>
    <property type="match status" value="1"/>
</dbReference>
<evidence type="ECO:0000256" key="1">
    <source>
        <dbReference type="ARBA" id="ARBA00001924"/>
    </source>
</evidence>
<dbReference type="Proteomes" id="UP001283361">
    <property type="component" value="Unassembled WGS sequence"/>
</dbReference>
<dbReference type="Pfam" id="PF00174">
    <property type="entry name" value="Oxidored_molyb"/>
    <property type="match status" value="1"/>
</dbReference>
<dbReference type="Pfam" id="PF03404">
    <property type="entry name" value="Mo-co_dimer"/>
    <property type="match status" value="1"/>
</dbReference>
<evidence type="ECO:0000256" key="10">
    <source>
        <dbReference type="ARBA" id="ARBA00023002"/>
    </source>
</evidence>
<dbReference type="GO" id="GO:0020037">
    <property type="term" value="F:heme binding"/>
    <property type="evidence" value="ECO:0007669"/>
    <property type="project" value="TreeGrafter"/>
</dbReference>
<comment type="pathway">
    <text evidence="5">Energy metabolism; sulfur metabolism.</text>
</comment>
<evidence type="ECO:0000256" key="7">
    <source>
        <dbReference type="ARBA" id="ARBA00022505"/>
    </source>
</evidence>
<dbReference type="AlphaFoldDB" id="A0AAE0ZV05"/>
<keyword evidence="12" id="KW-0496">Mitochondrion</keyword>
<dbReference type="EC" id="1.8.3.1" evidence="6"/>
<dbReference type="InterPro" id="IPR005066">
    <property type="entry name" value="MoCF_OxRdtse_dimer"/>
</dbReference>
<dbReference type="GO" id="GO:0005758">
    <property type="term" value="C:mitochondrial intermembrane space"/>
    <property type="evidence" value="ECO:0007669"/>
    <property type="project" value="UniProtKB-SubCell"/>
</dbReference>
<evidence type="ECO:0000256" key="3">
    <source>
        <dbReference type="ARBA" id="ARBA00004569"/>
    </source>
</evidence>
<dbReference type="Gene3D" id="3.10.120.10">
    <property type="entry name" value="Cytochrome b5-like heme/steroid binding domain"/>
    <property type="match status" value="1"/>
</dbReference>
<evidence type="ECO:0000256" key="8">
    <source>
        <dbReference type="ARBA" id="ARBA00022617"/>
    </source>
</evidence>
<dbReference type="Gene3D" id="3.90.420.10">
    <property type="entry name" value="Oxidoreductase, molybdopterin-binding domain"/>
    <property type="match status" value="1"/>
</dbReference>
<protein>
    <recommendedName>
        <fullName evidence="13">Sulfite oxidase</fullName>
        <ecNumber evidence="6">1.8.3.1</ecNumber>
    </recommendedName>
</protein>
<comment type="caution">
    <text evidence="15">The sequence shown here is derived from an EMBL/GenBank/DDBJ whole genome shotgun (WGS) entry which is preliminary data.</text>
</comment>
<evidence type="ECO:0000256" key="6">
    <source>
        <dbReference type="ARBA" id="ARBA00012505"/>
    </source>
</evidence>
<dbReference type="PANTHER" id="PTHR19372">
    <property type="entry name" value="SULFITE REDUCTASE"/>
    <property type="match status" value="1"/>
</dbReference>
<evidence type="ECO:0000313" key="16">
    <source>
        <dbReference type="Proteomes" id="UP001283361"/>
    </source>
</evidence>
<dbReference type="PROSITE" id="PS50255">
    <property type="entry name" value="CYTOCHROME_B5_2"/>
    <property type="match status" value="1"/>
</dbReference>
<dbReference type="GO" id="GO:0006790">
    <property type="term" value="P:sulfur compound metabolic process"/>
    <property type="evidence" value="ECO:0007669"/>
    <property type="project" value="TreeGrafter"/>
</dbReference>
<dbReference type="Pfam" id="PF00173">
    <property type="entry name" value="Cyt-b5"/>
    <property type="match status" value="1"/>
</dbReference>
<dbReference type="InterPro" id="IPR036400">
    <property type="entry name" value="Cyt_B5-like_heme/steroid_sf"/>
</dbReference>
<dbReference type="GO" id="GO:0030151">
    <property type="term" value="F:molybdenum ion binding"/>
    <property type="evidence" value="ECO:0007669"/>
    <property type="project" value="InterPro"/>
</dbReference>
<feature type="domain" description="Cytochrome b5 heme-binding" evidence="14">
    <location>
        <begin position="135"/>
        <end position="213"/>
    </location>
</feature>
<sequence>MASLHYICFAKRLSYDVDLKRVGLEATKLCRSKSKLITAATLSTASRNLVNSSRSFNTNSEDWSGQNETPRWNWKASAKKAALALAFAGTIGAGVYMKFSKDSKYTSPRNWGLSLPLPGKVFAAQIVPGVLKDGLPLYTAADVSAHDSKEKGIWVIYGNGVYDITEYVVQHPGGTKILMAAGKSIEPFWEVYSVHKNDEIYEIMESYRIGNIKEVPAKSKTSDANDPYKNEPQRSPLLIPSSEKPFNAEPPVQMLADQFLTPNDMFYVRNHLPVPCVCIDDFTLDLALSTGTPSLTFDELTKKFPKHSVTAAIQCAGNRRSEMVKVKPVKGLNWGSAAISNAKFSGVSLNELLRHYNVDIDTVRAKYIVFEGLDTQPDGSPYGASIPLELARLLKNDIIIAYEMNGEQLSRDHGYPLRIIIPGVVGARQVKWLKKIYFSPEESTSHWQRRDYKGFNASTDWHNVDFDKSVSISQLPVISAICDPVEGQELEEGAEEVTLKGYAWSGGGRGIIRVDVSADGGKTWHEATLKPNGQTPYHSYAWTLWEADIPLPKGMTQTELVVKAVDISYNVQPDSVAGIWNLRGCLSNAWHRVNVKVSPA</sequence>